<sequence>MIVEVFKTNVNKRRQANMLLNAIHSTFGNHKANFDLDDCDRILRVQCDSGTLCAHSLINFLNELGFRAEVLEG</sequence>
<dbReference type="Proteomes" id="UP000199705">
    <property type="component" value="Unassembled WGS sequence"/>
</dbReference>
<accession>A0A1G7YQT6</accession>
<protein>
    <submittedName>
        <fullName evidence="1">Uncharacterized protein</fullName>
    </submittedName>
</protein>
<organism evidence="1 2">
    <name type="scientific">Mucilaginibacter gossypii</name>
    <dbReference type="NCBI Taxonomy" id="551996"/>
    <lineage>
        <taxon>Bacteria</taxon>
        <taxon>Pseudomonadati</taxon>
        <taxon>Bacteroidota</taxon>
        <taxon>Sphingobacteriia</taxon>
        <taxon>Sphingobacteriales</taxon>
        <taxon>Sphingobacteriaceae</taxon>
        <taxon>Mucilaginibacter</taxon>
    </lineage>
</organism>
<evidence type="ECO:0000313" key="1">
    <source>
        <dbReference type="EMBL" id="SDG98922.1"/>
    </source>
</evidence>
<keyword evidence="2" id="KW-1185">Reference proteome</keyword>
<evidence type="ECO:0000313" key="2">
    <source>
        <dbReference type="Proteomes" id="UP000199705"/>
    </source>
</evidence>
<dbReference type="STRING" id="551996.SAMN05192573_10626"/>
<reference evidence="2" key="1">
    <citation type="submission" date="2016-10" db="EMBL/GenBank/DDBJ databases">
        <authorList>
            <person name="Varghese N."/>
            <person name="Submissions S."/>
        </authorList>
    </citation>
    <scope>NUCLEOTIDE SEQUENCE [LARGE SCALE GENOMIC DNA]</scope>
    <source>
        <strain evidence="2">Gh-67</strain>
    </source>
</reference>
<name>A0A1G7YQT6_9SPHI</name>
<dbReference type="RefSeq" id="WP_223266127.1">
    <property type="nucleotide sequence ID" value="NZ_CP071878.2"/>
</dbReference>
<gene>
    <name evidence="1" type="ORF">SAMN05192573_10626</name>
</gene>
<dbReference type="AlphaFoldDB" id="A0A1G7YQT6"/>
<dbReference type="EMBL" id="FNCG01000006">
    <property type="protein sequence ID" value="SDG98922.1"/>
    <property type="molecule type" value="Genomic_DNA"/>
</dbReference>
<proteinExistence type="predicted"/>